<reference evidence="3" key="1">
    <citation type="submission" date="2016-05" db="EMBL/GenBank/DDBJ databases">
        <authorList>
            <person name="Wang W."/>
            <person name="Zhu L."/>
        </authorList>
    </citation>
    <scope>NUCLEOTIDE SEQUENCE [LARGE SCALE GENOMIC DNA]</scope>
    <source>
        <strain evidence="3">W-2</strain>
    </source>
</reference>
<feature type="domain" description="PTS EIIA type-2" evidence="1">
    <location>
        <begin position="4"/>
        <end position="151"/>
    </location>
</feature>
<name>A0A1B7KSZ0_PARTM</name>
<dbReference type="Proteomes" id="UP000078290">
    <property type="component" value="Unassembled WGS sequence"/>
</dbReference>
<dbReference type="Pfam" id="PF00359">
    <property type="entry name" value="PTS_EIIA_2"/>
    <property type="match status" value="1"/>
</dbReference>
<accession>A0A1B7KSZ0</accession>
<keyword evidence="2" id="KW-0813">Transport</keyword>
<dbReference type="SUPFAM" id="SSF55804">
    <property type="entry name" value="Phoshotransferase/anion transport protein"/>
    <property type="match status" value="1"/>
</dbReference>
<dbReference type="PANTHER" id="PTHR47738">
    <property type="entry name" value="PTS SYSTEM FRUCTOSE-LIKE EIIA COMPONENT-RELATED"/>
    <property type="match status" value="1"/>
</dbReference>
<protein>
    <submittedName>
        <fullName evidence="2">PTS sugar transporter subunit IIA</fullName>
    </submittedName>
</protein>
<comment type="caution">
    <text evidence="2">The sequence shown here is derived from an EMBL/GenBank/DDBJ whole genome shotgun (WGS) entry which is preliminary data.</text>
</comment>
<keyword evidence="2" id="KW-0762">Sugar transport</keyword>
<dbReference type="PROSITE" id="PS51094">
    <property type="entry name" value="PTS_EIIA_TYPE_2"/>
    <property type="match status" value="1"/>
</dbReference>
<dbReference type="InterPro" id="IPR016152">
    <property type="entry name" value="PTrfase/Anion_transptr"/>
</dbReference>
<dbReference type="AlphaFoldDB" id="A0A1B7KSZ0"/>
<proteinExistence type="predicted"/>
<organism evidence="2 3">
    <name type="scientific">Parageobacillus thermoglucosidasius</name>
    <name type="common">Geobacillus thermoglucosidasius</name>
    <dbReference type="NCBI Taxonomy" id="1426"/>
    <lineage>
        <taxon>Bacteria</taxon>
        <taxon>Bacillati</taxon>
        <taxon>Bacillota</taxon>
        <taxon>Bacilli</taxon>
        <taxon>Bacillales</taxon>
        <taxon>Anoxybacillaceae</taxon>
        <taxon>Parageobacillus</taxon>
    </lineage>
</organism>
<evidence type="ECO:0000259" key="1">
    <source>
        <dbReference type="PROSITE" id="PS51094"/>
    </source>
</evidence>
<dbReference type="Gene3D" id="3.40.930.10">
    <property type="entry name" value="Mannitol-specific EII, Chain A"/>
    <property type="match status" value="1"/>
</dbReference>
<dbReference type="CDD" id="cd00211">
    <property type="entry name" value="PTS_IIA_fru"/>
    <property type="match status" value="1"/>
</dbReference>
<gene>
    <name evidence="2" type="ORF">A7K69_04145</name>
</gene>
<dbReference type="EMBL" id="LXMA01000012">
    <property type="protein sequence ID" value="OAT73182.1"/>
    <property type="molecule type" value="Genomic_DNA"/>
</dbReference>
<evidence type="ECO:0000313" key="2">
    <source>
        <dbReference type="EMBL" id="OAT73182.1"/>
    </source>
</evidence>
<dbReference type="InterPro" id="IPR051541">
    <property type="entry name" value="PTS_SugarTrans_NitroReg"/>
</dbReference>
<sequence>MCEIYFDESLILKDVNVDNQEELLKIMAINLFEKGLVKESFIEAVIEREKNSATGLPTNGVSVAIPHTDAEHVNKNAISVAILKEPVKFGVMGERSAETPVQIVFMLAINKKDSHLVLLQKLMGIFQNEEELQFLMSEENRSNIKNRLVNHLQIL</sequence>
<dbReference type="OrthoDB" id="370976at2"/>
<dbReference type="InterPro" id="IPR002178">
    <property type="entry name" value="PTS_EIIA_type-2_dom"/>
</dbReference>
<dbReference type="PANTHER" id="PTHR47738:SF3">
    <property type="entry name" value="PHOSPHOTRANSFERASE SYSTEM MANNITOL_FRUCTOSE-SPECIFIC IIA DOMAIN CONTAINING PROTEIN"/>
    <property type="match status" value="1"/>
</dbReference>
<evidence type="ECO:0000313" key="3">
    <source>
        <dbReference type="Proteomes" id="UP000078290"/>
    </source>
</evidence>
<dbReference type="RefSeq" id="WP_064550855.1">
    <property type="nucleotide sequence ID" value="NZ_LXMA01000012.1"/>
</dbReference>